<dbReference type="InterPro" id="IPR029052">
    <property type="entry name" value="Metallo-depent_PP-like"/>
</dbReference>
<keyword evidence="2" id="KW-0472">Membrane</keyword>
<dbReference type="InterPro" id="IPR008963">
    <property type="entry name" value="Purple_acid_Pase-like_N"/>
</dbReference>
<dbReference type="Proteomes" id="UP000009168">
    <property type="component" value="Unassembled WGS sequence"/>
</dbReference>
<evidence type="ECO:0000256" key="2">
    <source>
        <dbReference type="SAM" id="Phobius"/>
    </source>
</evidence>
<accession>Q24GM0</accession>
<evidence type="ECO:0000259" key="3">
    <source>
        <dbReference type="Pfam" id="PF16656"/>
    </source>
</evidence>
<dbReference type="OMA" id="YVGNGAM"/>
<dbReference type="GO" id="GO:0003993">
    <property type="term" value="F:acid phosphatase activity"/>
    <property type="evidence" value="ECO:0007669"/>
    <property type="project" value="InterPro"/>
</dbReference>
<dbReference type="Pfam" id="PF16656">
    <property type="entry name" value="Pur_ac_phosph_N"/>
    <property type="match status" value="1"/>
</dbReference>
<dbReference type="HOGENOM" id="CLU_403629_0_0_1"/>
<dbReference type="InParanoid" id="Q24GM0"/>
<proteinExistence type="predicted"/>
<dbReference type="EMBL" id="GG662257">
    <property type="protein sequence ID" value="EAS06851.1"/>
    <property type="molecule type" value="Genomic_DNA"/>
</dbReference>
<dbReference type="RefSeq" id="XP_001027093.1">
    <property type="nucleotide sequence ID" value="XM_001027093.3"/>
</dbReference>
<organism evidence="4 5">
    <name type="scientific">Tetrahymena thermophila (strain SB210)</name>
    <dbReference type="NCBI Taxonomy" id="312017"/>
    <lineage>
        <taxon>Eukaryota</taxon>
        <taxon>Sar</taxon>
        <taxon>Alveolata</taxon>
        <taxon>Ciliophora</taxon>
        <taxon>Intramacronucleata</taxon>
        <taxon>Oligohymenophorea</taxon>
        <taxon>Hymenostomatida</taxon>
        <taxon>Tetrahymenina</taxon>
        <taxon>Tetrahymenidae</taxon>
        <taxon>Tetrahymena</taxon>
    </lineage>
</organism>
<dbReference type="Gene3D" id="2.60.40.380">
    <property type="entry name" value="Purple acid phosphatase-like, N-terminal"/>
    <property type="match status" value="1"/>
</dbReference>
<sequence length="682" mass="78381">MGSNYRWVPILSGKRLNYHDYFALTGSSVAFILAFICFVLNLIFRRLGTLKRHKEEDAQKQGTSQYRFLRAQANGNNFGNMELTNYMQSSQNINLNSTHQIYGQQLLTSSDNVAFYNNGDQNIPIKFNRNCYEQTADFFYGATYFFLTICPLVLGAFQVIWTSVSILLMIGIYAAKYYVDTHTEEHYHQYVNESQRQETITYSKKPSKKTIIAQLLYCILVPSFFHNTCLAFYNDNIGYYNELLGFQINTQFTRIFQLNDSCPPGPPCHLYATLPENTANDVFINIHTNKAINNVTVYYDLEEYYLNNKTAQLRNQQSSVLFELDYVESKGQRNVHSALISGLTPKTKYVIQIKYAGDDTVQATHFYRTLPDKNDPNLNITMINAGDAGNTEPARQFNQLVATLQPDIFFMGGDIAYDDNFNTCYYAWDFYLGGLEQMFNKLGYLLPMVWTVGNHDVGLNELPLVNVTLTDTVGPAYLTYFPQHYERDADFNIVKTVPSIINRRTVFHHEVANSVYLSLDSGYLHDFSGWQEKYIVSVLQNSTGLYKFANYHVPIYSACGSIDEESSPSTVRALFHWVPNFDTYRMATVYENHVHTFKRTYPMVGNKVVEKDGTVYLGDGAYGAIPFYCKLNKSLDIFAKAACINNFWVTQITQDKLYHRAYNREGIVMDSYEQDATYYRAV</sequence>
<dbReference type="InterPro" id="IPR039331">
    <property type="entry name" value="PAPs-like"/>
</dbReference>
<dbReference type="GeneID" id="7844879"/>
<evidence type="ECO:0000313" key="5">
    <source>
        <dbReference type="Proteomes" id="UP000009168"/>
    </source>
</evidence>
<evidence type="ECO:0000313" key="4">
    <source>
        <dbReference type="EMBL" id="EAS06851.1"/>
    </source>
</evidence>
<dbReference type="GO" id="GO:0046872">
    <property type="term" value="F:metal ion binding"/>
    <property type="evidence" value="ECO:0007669"/>
    <property type="project" value="InterPro"/>
</dbReference>
<feature type="domain" description="Purple acid phosphatase N-terminal" evidence="3">
    <location>
        <begin position="267"/>
        <end position="366"/>
    </location>
</feature>
<dbReference type="KEGG" id="tet:TTHERM_00724710"/>
<dbReference type="PANTHER" id="PTHR22953:SF153">
    <property type="entry name" value="PURPLE ACID PHOSPHATASE"/>
    <property type="match status" value="1"/>
</dbReference>
<keyword evidence="1" id="KW-0732">Signal</keyword>
<dbReference type="Gene3D" id="3.60.21.10">
    <property type="match status" value="1"/>
</dbReference>
<evidence type="ECO:0000256" key="1">
    <source>
        <dbReference type="ARBA" id="ARBA00022729"/>
    </source>
</evidence>
<dbReference type="OrthoDB" id="19406at2759"/>
<feature type="transmembrane region" description="Helical" evidence="2">
    <location>
        <begin position="136"/>
        <end position="154"/>
    </location>
</feature>
<keyword evidence="2" id="KW-1133">Transmembrane helix</keyword>
<keyword evidence="5" id="KW-1185">Reference proteome</keyword>
<protein>
    <submittedName>
        <fullName evidence="4">Metallophosphoesterase</fullName>
    </submittedName>
</protein>
<gene>
    <name evidence="4" type="ORF">TTHERM_00724710</name>
</gene>
<dbReference type="SUPFAM" id="SSF56300">
    <property type="entry name" value="Metallo-dependent phosphatases"/>
    <property type="match status" value="1"/>
</dbReference>
<name>Q24GM0_TETTS</name>
<dbReference type="InterPro" id="IPR015914">
    <property type="entry name" value="PAPs_N"/>
</dbReference>
<dbReference type="eggNOG" id="ENOG502S51E">
    <property type="taxonomic scope" value="Eukaryota"/>
</dbReference>
<dbReference type="SUPFAM" id="SSF49363">
    <property type="entry name" value="Purple acid phosphatase, N-terminal domain"/>
    <property type="match status" value="1"/>
</dbReference>
<reference evidence="5" key="1">
    <citation type="journal article" date="2006" name="PLoS Biol.">
        <title>Macronuclear genome sequence of the ciliate Tetrahymena thermophila, a model eukaryote.</title>
        <authorList>
            <person name="Eisen J.A."/>
            <person name="Coyne R.S."/>
            <person name="Wu M."/>
            <person name="Wu D."/>
            <person name="Thiagarajan M."/>
            <person name="Wortman J.R."/>
            <person name="Badger J.H."/>
            <person name="Ren Q."/>
            <person name="Amedeo P."/>
            <person name="Jones K.M."/>
            <person name="Tallon L.J."/>
            <person name="Delcher A.L."/>
            <person name="Salzberg S.L."/>
            <person name="Silva J.C."/>
            <person name="Haas B.J."/>
            <person name="Majoros W.H."/>
            <person name="Farzad M."/>
            <person name="Carlton J.M."/>
            <person name="Smith R.K. Jr."/>
            <person name="Garg J."/>
            <person name="Pearlman R.E."/>
            <person name="Karrer K.M."/>
            <person name="Sun L."/>
            <person name="Manning G."/>
            <person name="Elde N.C."/>
            <person name="Turkewitz A.P."/>
            <person name="Asai D.J."/>
            <person name="Wilkes D.E."/>
            <person name="Wang Y."/>
            <person name="Cai H."/>
            <person name="Collins K."/>
            <person name="Stewart B.A."/>
            <person name="Lee S.R."/>
            <person name="Wilamowska K."/>
            <person name="Weinberg Z."/>
            <person name="Ruzzo W.L."/>
            <person name="Wloga D."/>
            <person name="Gaertig J."/>
            <person name="Frankel J."/>
            <person name="Tsao C.-C."/>
            <person name="Gorovsky M.A."/>
            <person name="Keeling P.J."/>
            <person name="Waller R.F."/>
            <person name="Patron N.J."/>
            <person name="Cherry J.M."/>
            <person name="Stover N.A."/>
            <person name="Krieger C.J."/>
            <person name="del Toro C."/>
            <person name="Ryder H.F."/>
            <person name="Williamson S.C."/>
            <person name="Barbeau R.A."/>
            <person name="Hamilton E.P."/>
            <person name="Orias E."/>
        </authorList>
    </citation>
    <scope>NUCLEOTIDE SEQUENCE [LARGE SCALE GENOMIC DNA]</scope>
    <source>
        <strain evidence="5">SB210</strain>
    </source>
</reference>
<keyword evidence="2" id="KW-0812">Transmembrane</keyword>
<dbReference type="PANTHER" id="PTHR22953">
    <property type="entry name" value="ACID PHOSPHATASE RELATED"/>
    <property type="match status" value="1"/>
</dbReference>
<dbReference type="AlphaFoldDB" id="Q24GM0"/>
<feature type="transmembrane region" description="Helical" evidence="2">
    <location>
        <begin position="21"/>
        <end position="44"/>
    </location>
</feature>